<evidence type="ECO:0000256" key="1">
    <source>
        <dbReference type="SAM" id="MobiDB-lite"/>
    </source>
</evidence>
<sequence length="99" mass="10802">MSVFHFDDDDHPALRNTTFEEELASGPGNTIAQLRLTDSNPPSGYNSDTDEAKPSEEADKEYEVKLNVNFVSSQAQEAQGNKKVGPDDFQTLKVIGKGA</sequence>
<dbReference type="EMBL" id="JAEPRA010000001">
    <property type="protein sequence ID" value="KAG2188812.1"/>
    <property type="molecule type" value="Genomic_DNA"/>
</dbReference>
<organism evidence="2 3">
    <name type="scientific">Umbelopsis vinacea</name>
    <dbReference type="NCBI Taxonomy" id="44442"/>
    <lineage>
        <taxon>Eukaryota</taxon>
        <taxon>Fungi</taxon>
        <taxon>Fungi incertae sedis</taxon>
        <taxon>Mucoromycota</taxon>
        <taxon>Mucoromycotina</taxon>
        <taxon>Umbelopsidomycetes</taxon>
        <taxon>Umbelopsidales</taxon>
        <taxon>Umbelopsidaceae</taxon>
        <taxon>Umbelopsis</taxon>
    </lineage>
</organism>
<name>A0A8H7UP20_9FUNG</name>
<evidence type="ECO:0000313" key="2">
    <source>
        <dbReference type="EMBL" id="KAG2188812.1"/>
    </source>
</evidence>
<dbReference type="Proteomes" id="UP000612746">
    <property type="component" value="Unassembled WGS sequence"/>
</dbReference>
<gene>
    <name evidence="2" type="ORF">INT44_003951</name>
</gene>
<proteinExistence type="predicted"/>
<comment type="caution">
    <text evidence="2">The sequence shown here is derived from an EMBL/GenBank/DDBJ whole genome shotgun (WGS) entry which is preliminary data.</text>
</comment>
<evidence type="ECO:0000313" key="3">
    <source>
        <dbReference type="Proteomes" id="UP000612746"/>
    </source>
</evidence>
<feature type="compositionally biased region" description="Polar residues" evidence="1">
    <location>
        <begin position="27"/>
        <end position="47"/>
    </location>
</feature>
<protein>
    <submittedName>
        <fullName evidence="2">Uncharacterized protein</fullName>
    </submittedName>
</protein>
<feature type="compositionally biased region" description="Basic and acidic residues" evidence="1">
    <location>
        <begin position="50"/>
        <end position="59"/>
    </location>
</feature>
<dbReference type="OrthoDB" id="63267at2759"/>
<keyword evidence="3" id="KW-1185">Reference proteome</keyword>
<dbReference type="AlphaFoldDB" id="A0A8H7UP20"/>
<reference evidence="2" key="1">
    <citation type="submission" date="2020-12" db="EMBL/GenBank/DDBJ databases">
        <title>Metabolic potential, ecology and presence of endohyphal bacteria is reflected in genomic diversity of Mucoromycotina.</title>
        <authorList>
            <person name="Muszewska A."/>
            <person name="Okrasinska A."/>
            <person name="Steczkiewicz K."/>
            <person name="Drgas O."/>
            <person name="Orlowska M."/>
            <person name="Perlinska-Lenart U."/>
            <person name="Aleksandrzak-Piekarczyk T."/>
            <person name="Szatraj K."/>
            <person name="Zielenkiewicz U."/>
            <person name="Pilsyk S."/>
            <person name="Malc E."/>
            <person name="Mieczkowski P."/>
            <person name="Kruszewska J.S."/>
            <person name="Biernat P."/>
            <person name="Pawlowska J."/>
        </authorList>
    </citation>
    <scope>NUCLEOTIDE SEQUENCE</scope>
    <source>
        <strain evidence="2">WA0000051536</strain>
    </source>
</reference>
<feature type="region of interest" description="Disordered" evidence="1">
    <location>
        <begin position="20"/>
        <end position="59"/>
    </location>
</feature>
<accession>A0A8H7UP20</accession>